<dbReference type="GO" id="GO:0046961">
    <property type="term" value="F:proton-transporting ATPase activity, rotational mechanism"/>
    <property type="evidence" value="ECO:0007669"/>
    <property type="project" value="TreeGrafter"/>
</dbReference>
<keyword evidence="12" id="KW-1003">Cell membrane</keyword>
<dbReference type="CDD" id="cd06503">
    <property type="entry name" value="ATP-synt_Fo_b"/>
    <property type="match status" value="1"/>
</dbReference>
<evidence type="ECO:0000256" key="1">
    <source>
        <dbReference type="ARBA" id="ARBA00005513"/>
    </source>
</evidence>
<evidence type="ECO:0000256" key="7">
    <source>
        <dbReference type="ARBA" id="ARBA00023065"/>
    </source>
</evidence>
<dbReference type="NCBIfam" id="TIGR01144">
    <property type="entry name" value="ATP_synt_b"/>
    <property type="match status" value="1"/>
</dbReference>
<evidence type="ECO:0000256" key="6">
    <source>
        <dbReference type="ARBA" id="ARBA00022989"/>
    </source>
</evidence>
<dbReference type="AlphaFoldDB" id="A0A1F5Z7H4"/>
<name>A0A1F5Z7H4_9BACT</name>
<accession>A0A1F5Z7H4</accession>
<evidence type="ECO:0000256" key="8">
    <source>
        <dbReference type="ARBA" id="ARBA00023136"/>
    </source>
</evidence>
<evidence type="ECO:0000313" key="16">
    <source>
        <dbReference type="Proteomes" id="UP000177354"/>
    </source>
</evidence>
<proteinExistence type="inferred from homology"/>
<evidence type="ECO:0000256" key="10">
    <source>
        <dbReference type="ARBA" id="ARBA00025198"/>
    </source>
</evidence>
<protein>
    <recommendedName>
        <fullName evidence="12">ATP synthase subunit b</fullName>
    </recommendedName>
    <alternativeName>
        <fullName evidence="12">ATP synthase F(0) sector subunit b</fullName>
    </alternativeName>
    <alternativeName>
        <fullName evidence="12">ATPase subunit I</fullName>
    </alternativeName>
    <alternativeName>
        <fullName evidence="12">F-type ATPase subunit b</fullName>
        <shortName evidence="12">F-ATPase subunit b</shortName>
    </alternativeName>
</protein>
<comment type="caution">
    <text evidence="15">The sequence shown here is derived from an EMBL/GenBank/DDBJ whole genome shotgun (WGS) entry which is preliminary data.</text>
</comment>
<keyword evidence="8 12" id="KW-0472">Membrane</keyword>
<evidence type="ECO:0000256" key="2">
    <source>
        <dbReference type="ARBA" id="ARBA00022448"/>
    </source>
</evidence>
<dbReference type="EMBL" id="MFJF01000002">
    <property type="protein sequence ID" value="OGG08386.1"/>
    <property type="molecule type" value="Genomic_DNA"/>
</dbReference>
<gene>
    <name evidence="12" type="primary">atpF</name>
    <name evidence="15" type="ORF">A2777_03000</name>
</gene>
<evidence type="ECO:0000256" key="3">
    <source>
        <dbReference type="ARBA" id="ARBA00022547"/>
    </source>
</evidence>
<dbReference type="InterPro" id="IPR005864">
    <property type="entry name" value="ATP_synth_F0_bsu_bac"/>
</dbReference>
<organism evidence="15 16">
    <name type="scientific">Candidatus Gottesmanbacteria bacterium RIFCSPHIGHO2_01_FULL_40_15</name>
    <dbReference type="NCBI Taxonomy" id="1798376"/>
    <lineage>
        <taxon>Bacteria</taxon>
        <taxon>Candidatus Gottesmaniibacteriota</taxon>
    </lineage>
</organism>
<dbReference type="Pfam" id="PF00430">
    <property type="entry name" value="ATP-synt_B"/>
    <property type="match status" value="1"/>
</dbReference>
<keyword evidence="4 12" id="KW-0812">Transmembrane</keyword>
<evidence type="ECO:0000256" key="11">
    <source>
        <dbReference type="ARBA" id="ARBA00037847"/>
    </source>
</evidence>
<comment type="subcellular location">
    <subcellularLocation>
        <location evidence="12">Cell membrane</location>
        <topology evidence="12">Single-pass membrane protein</topology>
    </subcellularLocation>
    <subcellularLocation>
        <location evidence="11">Endomembrane system</location>
        <topology evidence="11">Single-pass membrane protein</topology>
    </subcellularLocation>
</comment>
<evidence type="ECO:0000256" key="5">
    <source>
        <dbReference type="ARBA" id="ARBA00022781"/>
    </source>
</evidence>
<dbReference type="Gene3D" id="6.10.250.1580">
    <property type="match status" value="1"/>
</dbReference>
<dbReference type="Proteomes" id="UP000177354">
    <property type="component" value="Unassembled WGS sequence"/>
</dbReference>
<evidence type="ECO:0000256" key="13">
    <source>
        <dbReference type="RuleBase" id="RU003848"/>
    </source>
</evidence>
<reference evidence="15 16" key="1">
    <citation type="journal article" date="2016" name="Nat. Commun.">
        <title>Thousands of microbial genomes shed light on interconnected biogeochemical processes in an aquifer system.</title>
        <authorList>
            <person name="Anantharaman K."/>
            <person name="Brown C.T."/>
            <person name="Hug L.A."/>
            <person name="Sharon I."/>
            <person name="Castelle C.J."/>
            <person name="Probst A.J."/>
            <person name="Thomas B.C."/>
            <person name="Singh A."/>
            <person name="Wilkins M.J."/>
            <person name="Karaoz U."/>
            <person name="Brodie E.L."/>
            <person name="Williams K.H."/>
            <person name="Hubbard S.S."/>
            <person name="Banfield J.F."/>
        </authorList>
    </citation>
    <scope>NUCLEOTIDE SEQUENCE [LARGE SCALE GENOMIC DNA]</scope>
</reference>
<dbReference type="PANTHER" id="PTHR33445">
    <property type="entry name" value="ATP SYNTHASE SUBUNIT B', CHLOROPLASTIC"/>
    <property type="match status" value="1"/>
</dbReference>
<sequence length="165" mass="19277">MEKLGIQPIQLLLQAINFLIILLILKKFLYRPILKMLDDRKKKIDEGLLYSDRMKSEFEKSEKKRAEVVEKGKIEAQKLIIEARKAAKEKENEIIEKAEKEAAGIIERAEKENMRLRQDLEKEIQIKAVNIAERIVKKTVSDALNEKMHRAIIDKKLKEISSKIK</sequence>
<keyword evidence="14" id="KW-0175">Coiled coil</keyword>
<comment type="subunit">
    <text evidence="12">F-type ATPases have 2 components, F(1) - the catalytic core - and F(0) - the membrane proton channel. F(1) has five subunits: alpha(3), beta(3), gamma(1), delta(1), epsilon(1). F(0) has three main subunits: a(1), b(2) and c(10-14). The alpha and beta chains form an alternating ring which encloses part of the gamma chain. F(1) is attached to F(0) by a central stalk formed by the gamma and epsilon chains, while a peripheral stalk is formed by the delta and b chains.</text>
</comment>
<evidence type="ECO:0000256" key="14">
    <source>
        <dbReference type="SAM" id="Coils"/>
    </source>
</evidence>
<evidence type="ECO:0000313" key="15">
    <source>
        <dbReference type="EMBL" id="OGG08386.1"/>
    </source>
</evidence>
<evidence type="ECO:0000256" key="12">
    <source>
        <dbReference type="HAMAP-Rule" id="MF_01398"/>
    </source>
</evidence>
<keyword evidence="2 12" id="KW-0813">Transport</keyword>
<dbReference type="HAMAP" id="MF_01398">
    <property type="entry name" value="ATP_synth_b_bprime"/>
    <property type="match status" value="1"/>
</dbReference>
<feature type="coiled-coil region" evidence="14">
    <location>
        <begin position="73"/>
        <end position="126"/>
    </location>
</feature>
<keyword evidence="5 12" id="KW-0375">Hydrogen ion transport</keyword>
<keyword evidence="9 12" id="KW-0066">ATP synthesis</keyword>
<keyword evidence="7 12" id="KW-0406">Ion transport</keyword>
<comment type="function">
    <text evidence="12">Component of the F(0) channel, it forms part of the peripheral stalk, linking F(1) to F(0).</text>
</comment>
<keyword evidence="3 12" id="KW-0138">CF(0)</keyword>
<comment type="function">
    <text evidence="10 12">F(1)F(0) ATP synthase produces ATP from ADP in the presence of a proton or sodium gradient. F-type ATPases consist of two structural domains, F(1) containing the extramembraneous catalytic core and F(0) containing the membrane proton channel, linked together by a central stalk and a peripheral stalk. During catalysis, ATP synthesis in the catalytic domain of F(1) is coupled via a rotary mechanism of the central stalk subunits to proton translocation.</text>
</comment>
<dbReference type="GO" id="GO:0046933">
    <property type="term" value="F:proton-transporting ATP synthase activity, rotational mechanism"/>
    <property type="evidence" value="ECO:0007669"/>
    <property type="project" value="UniProtKB-UniRule"/>
</dbReference>
<evidence type="ECO:0000256" key="9">
    <source>
        <dbReference type="ARBA" id="ARBA00023310"/>
    </source>
</evidence>
<dbReference type="InterPro" id="IPR050059">
    <property type="entry name" value="ATP_synthase_B_chain"/>
</dbReference>
<keyword evidence="6 12" id="KW-1133">Transmembrane helix</keyword>
<dbReference type="GO" id="GO:0005886">
    <property type="term" value="C:plasma membrane"/>
    <property type="evidence" value="ECO:0007669"/>
    <property type="project" value="UniProtKB-SubCell"/>
</dbReference>
<evidence type="ECO:0000256" key="4">
    <source>
        <dbReference type="ARBA" id="ARBA00022692"/>
    </source>
</evidence>
<dbReference type="GO" id="GO:0045259">
    <property type="term" value="C:proton-transporting ATP synthase complex"/>
    <property type="evidence" value="ECO:0007669"/>
    <property type="project" value="UniProtKB-KW"/>
</dbReference>
<dbReference type="InterPro" id="IPR002146">
    <property type="entry name" value="ATP_synth_b/b'su_bac/chlpt"/>
</dbReference>
<comment type="similarity">
    <text evidence="1 12 13">Belongs to the ATPase B chain family.</text>
</comment>
<dbReference type="GO" id="GO:0012505">
    <property type="term" value="C:endomembrane system"/>
    <property type="evidence" value="ECO:0007669"/>
    <property type="project" value="UniProtKB-SubCell"/>
</dbReference>
<dbReference type="PANTHER" id="PTHR33445:SF2">
    <property type="entry name" value="ATP SYNTHASE SUBUNIT B', CHLOROPLASTIC"/>
    <property type="match status" value="1"/>
</dbReference>